<dbReference type="WBParaSite" id="nRc.2.0.1.t38046-RA">
    <property type="protein sequence ID" value="nRc.2.0.1.t38046-RA"/>
    <property type="gene ID" value="nRc.2.0.1.g38046"/>
</dbReference>
<keyword evidence="1" id="KW-1185">Reference proteome</keyword>
<dbReference type="Proteomes" id="UP000887565">
    <property type="component" value="Unplaced"/>
</dbReference>
<evidence type="ECO:0000313" key="2">
    <source>
        <dbReference type="WBParaSite" id="nRc.2.0.1.t38046-RA"/>
    </source>
</evidence>
<accession>A0A915KJ63</accession>
<organism evidence="1 2">
    <name type="scientific">Romanomermis culicivorax</name>
    <name type="common">Nematode worm</name>
    <dbReference type="NCBI Taxonomy" id="13658"/>
    <lineage>
        <taxon>Eukaryota</taxon>
        <taxon>Metazoa</taxon>
        <taxon>Ecdysozoa</taxon>
        <taxon>Nematoda</taxon>
        <taxon>Enoplea</taxon>
        <taxon>Dorylaimia</taxon>
        <taxon>Mermithida</taxon>
        <taxon>Mermithoidea</taxon>
        <taxon>Mermithidae</taxon>
        <taxon>Romanomermis</taxon>
    </lineage>
</organism>
<sequence length="59" mass="7090">MSQVLPTTRFQLFLWARKRIQKTLILKDDARGSLHKTYKLQATIMHLQQCRQQSYNNQN</sequence>
<dbReference type="AlphaFoldDB" id="A0A915KJ63"/>
<name>A0A915KJ63_ROMCU</name>
<reference evidence="2" key="1">
    <citation type="submission" date="2022-11" db="UniProtKB">
        <authorList>
            <consortium name="WormBaseParasite"/>
        </authorList>
    </citation>
    <scope>IDENTIFICATION</scope>
</reference>
<protein>
    <submittedName>
        <fullName evidence="2">Uncharacterized protein</fullName>
    </submittedName>
</protein>
<proteinExistence type="predicted"/>
<evidence type="ECO:0000313" key="1">
    <source>
        <dbReference type="Proteomes" id="UP000887565"/>
    </source>
</evidence>